<keyword evidence="4" id="KW-0493">Microtubule</keyword>
<evidence type="ECO:0000256" key="1">
    <source>
        <dbReference type="ARBA" id="ARBA00004245"/>
    </source>
</evidence>
<evidence type="ECO:0000256" key="7">
    <source>
        <dbReference type="SAM" id="Coils"/>
    </source>
</evidence>
<evidence type="ECO:0000313" key="8">
    <source>
        <dbReference type="EMBL" id="KAG6571904.1"/>
    </source>
</evidence>
<evidence type="ECO:0000256" key="5">
    <source>
        <dbReference type="ARBA" id="ARBA00023054"/>
    </source>
</evidence>
<feature type="coiled-coil region" evidence="7">
    <location>
        <begin position="46"/>
        <end position="122"/>
    </location>
</feature>
<sequence length="210" mass="23983">MLILPSNSMSLMISGSFREGKSSSQRWTLVRPSMDIDDFLYLFHGSDSVKVDLNRLENEVRDKDRELSEAQAKIKALKLSERLREKAVEELTEELSKVEEKLKLIESLLEHKNLEIKEINDEKKASMAAQFAAHATQKDDDKPPIEDILAPLEAELKLARQEITKLQDDNKALDRLTKSKDAALVVAERTVQSVLAKTSMWMIYRTKIKS</sequence>
<keyword evidence="3" id="KW-0963">Cytoplasm</keyword>
<proteinExistence type="inferred from homology"/>
<evidence type="ECO:0000256" key="2">
    <source>
        <dbReference type="ARBA" id="ARBA00008825"/>
    </source>
</evidence>
<evidence type="ECO:0000313" key="9">
    <source>
        <dbReference type="Proteomes" id="UP000685013"/>
    </source>
</evidence>
<dbReference type="InterPro" id="IPR009768">
    <property type="entry name" value="MAP70"/>
</dbReference>
<keyword evidence="6" id="KW-0206">Cytoskeleton</keyword>
<comment type="similarity">
    <text evidence="2">Belongs to the MAP70 family.</text>
</comment>
<dbReference type="GO" id="GO:0008017">
    <property type="term" value="F:microtubule binding"/>
    <property type="evidence" value="ECO:0007669"/>
    <property type="project" value="InterPro"/>
</dbReference>
<accession>A0AAV6LY83</accession>
<evidence type="ECO:0000256" key="4">
    <source>
        <dbReference type="ARBA" id="ARBA00022701"/>
    </source>
</evidence>
<feature type="coiled-coil region" evidence="7">
    <location>
        <begin position="149"/>
        <end position="176"/>
    </location>
</feature>
<keyword evidence="5 7" id="KW-0175">Coiled coil</keyword>
<name>A0AAV6LY83_9ROSI</name>
<dbReference type="PANTHER" id="PTHR31246:SF17">
    <property type="entry name" value="MICROTUBULE-ASSOCIATED PROTEIN 70-2"/>
    <property type="match status" value="1"/>
</dbReference>
<dbReference type="EMBL" id="JAGKQH010000019">
    <property type="protein sequence ID" value="KAG6571904.1"/>
    <property type="molecule type" value="Genomic_DNA"/>
</dbReference>
<dbReference type="PANTHER" id="PTHR31246">
    <property type="entry name" value="MICROTUBULE-ASSOCIATED PROTEIN 70-2"/>
    <property type="match status" value="1"/>
</dbReference>
<dbReference type="GO" id="GO:0007010">
    <property type="term" value="P:cytoskeleton organization"/>
    <property type="evidence" value="ECO:0007669"/>
    <property type="project" value="InterPro"/>
</dbReference>
<reference evidence="8 9" key="1">
    <citation type="journal article" date="2021" name="Hortic Res">
        <title>The domestication of Cucurbita argyrosperma as revealed by the genome of its wild relative.</title>
        <authorList>
            <person name="Barrera-Redondo J."/>
            <person name="Sanchez-de la Vega G."/>
            <person name="Aguirre-Liguori J.A."/>
            <person name="Castellanos-Morales G."/>
            <person name="Gutierrez-Guerrero Y.T."/>
            <person name="Aguirre-Dugua X."/>
            <person name="Aguirre-Planter E."/>
            <person name="Tenaillon M.I."/>
            <person name="Lira-Saade R."/>
            <person name="Eguiarte L.E."/>
        </authorList>
    </citation>
    <scope>NUCLEOTIDE SEQUENCE [LARGE SCALE GENOMIC DNA]</scope>
    <source>
        <strain evidence="8">JBR-2021</strain>
    </source>
</reference>
<dbReference type="Pfam" id="PF07058">
    <property type="entry name" value="MAP70"/>
    <property type="match status" value="1"/>
</dbReference>
<evidence type="ECO:0000256" key="3">
    <source>
        <dbReference type="ARBA" id="ARBA00022490"/>
    </source>
</evidence>
<dbReference type="GO" id="GO:0005874">
    <property type="term" value="C:microtubule"/>
    <property type="evidence" value="ECO:0007669"/>
    <property type="project" value="UniProtKB-KW"/>
</dbReference>
<evidence type="ECO:0000256" key="6">
    <source>
        <dbReference type="ARBA" id="ARBA00023212"/>
    </source>
</evidence>
<dbReference type="Proteomes" id="UP000685013">
    <property type="component" value="Chromosome 19"/>
</dbReference>
<comment type="subcellular location">
    <subcellularLocation>
        <location evidence="1">Cytoplasm</location>
        <location evidence="1">Cytoskeleton</location>
    </subcellularLocation>
</comment>
<dbReference type="AlphaFoldDB" id="A0AAV6LY83"/>
<keyword evidence="9" id="KW-1185">Reference proteome</keyword>
<gene>
    <name evidence="8" type="primary">MAP70.4</name>
    <name evidence="8" type="ORF">SDJN03_28632</name>
</gene>
<protein>
    <submittedName>
        <fullName evidence="8">Microtubule-associated protein 70-4</fullName>
    </submittedName>
</protein>
<organism evidence="8 9">
    <name type="scientific">Cucurbita argyrosperma subsp. sororia</name>
    <dbReference type="NCBI Taxonomy" id="37648"/>
    <lineage>
        <taxon>Eukaryota</taxon>
        <taxon>Viridiplantae</taxon>
        <taxon>Streptophyta</taxon>
        <taxon>Embryophyta</taxon>
        <taxon>Tracheophyta</taxon>
        <taxon>Spermatophyta</taxon>
        <taxon>Magnoliopsida</taxon>
        <taxon>eudicotyledons</taxon>
        <taxon>Gunneridae</taxon>
        <taxon>Pentapetalae</taxon>
        <taxon>rosids</taxon>
        <taxon>fabids</taxon>
        <taxon>Cucurbitales</taxon>
        <taxon>Cucurbitaceae</taxon>
        <taxon>Cucurbiteae</taxon>
        <taxon>Cucurbita</taxon>
    </lineage>
</organism>
<comment type="caution">
    <text evidence="8">The sequence shown here is derived from an EMBL/GenBank/DDBJ whole genome shotgun (WGS) entry which is preliminary data.</text>
</comment>
<feature type="non-terminal residue" evidence="8">
    <location>
        <position position="1"/>
    </location>
</feature>